<sequence>MLIQDCPKLYEFSLTFKLKRLALLNGEPLSLRTLHAILGTSLLTVFNAGAVKRTTYGVVTNTREVFNTTTTDQDHGVLLQVVTFTTDVGSHFETVSQTNTAYFTQRGVRFFRSGSIYTSTYATFLRACFQRRHVAFRNFASTWFAYQLVNCCH</sequence>
<keyword evidence="2" id="KW-1185">Reference proteome</keyword>
<evidence type="ECO:0000313" key="2">
    <source>
        <dbReference type="Proteomes" id="UP000001410"/>
    </source>
</evidence>
<dbReference type="EMBL" id="AE014075">
    <property type="protein sequence ID" value="AAN82553.1"/>
    <property type="molecule type" value="Genomic_DNA"/>
</dbReference>
<protein>
    <submittedName>
        <fullName evidence="1">Uncharacterized protein</fullName>
    </submittedName>
</protein>
<dbReference type="AlphaFoldDB" id="A0A0H2VE24"/>
<accession>A0A0H2VE24</accession>
<dbReference type="HOGENOM" id="CLU_1905240_0_0_6"/>
<gene>
    <name evidence="1" type="ordered locus">c4115</name>
</gene>
<dbReference type="eggNOG" id="ENOG5032X79">
    <property type="taxonomic scope" value="Bacteria"/>
</dbReference>
<dbReference type="KEGG" id="ecc:c4115"/>
<evidence type="ECO:0000313" key="1">
    <source>
        <dbReference type="EMBL" id="AAN82553.1"/>
    </source>
</evidence>
<organism evidence="1 2">
    <name type="scientific">Escherichia coli O6:H1 (strain CFT073 / ATCC 700928 / UPEC)</name>
    <dbReference type="NCBI Taxonomy" id="199310"/>
    <lineage>
        <taxon>Bacteria</taxon>
        <taxon>Pseudomonadati</taxon>
        <taxon>Pseudomonadota</taxon>
        <taxon>Gammaproteobacteria</taxon>
        <taxon>Enterobacterales</taxon>
        <taxon>Enterobacteriaceae</taxon>
        <taxon>Escherichia</taxon>
    </lineage>
</organism>
<dbReference type="Proteomes" id="UP000001410">
    <property type="component" value="Chromosome"/>
</dbReference>
<proteinExistence type="predicted"/>
<name>A0A0H2VE24_ECOL6</name>
<reference evidence="1 2" key="1">
    <citation type="journal article" date="2002" name="Proc. Natl. Acad. Sci. U.S.A.">
        <title>Extensive mosaic structure revealed by the complete genome sequence of uropathogenic Escherichia coli.</title>
        <authorList>
            <person name="Welch R.A."/>
            <person name="Burland V."/>
            <person name="Plunkett G.III."/>
            <person name="Redford P."/>
            <person name="Roesch P."/>
            <person name="Rasko D."/>
            <person name="Buckles E.L."/>
            <person name="Liou S.R."/>
            <person name="Boutin A."/>
            <person name="Hackett J."/>
            <person name="Stroud D."/>
            <person name="Mayhew G.F."/>
            <person name="Rose D.J."/>
            <person name="Zhou S."/>
            <person name="Schwartz D.C."/>
            <person name="Perna N.T."/>
            <person name="Mobley H.L."/>
            <person name="Donnenberg M.S."/>
            <person name="Blattner F.R."/>
        </authorList>
    </citation>
    <scope>NUCLEOTIDE SEQUENCE [LARGE SCALE GENOMIC DNA]</scope>
    <source>
        <strain evidence="2">CFT073 / ATCC 700928 / UPEC</strain>
    </source>
</reference>